<dbReference type="RefSeq" id="WP_062832969.1">
    <property type="nucleotide sequence ID" value="NZ_BCNV01000001.1"/>
</dbReference>
<name>A0A100VHZ2_PAEAM</name>
<keyword evidence="1" id="KW-1133">Transmembrane helix</keyword>
<dbReference type="Proteomes" id="UP000069697">
    <property type="component" value="Unassembled WGS sequence"/>
</dbReference>
<evidence type="ECO:0000256" key="1">
    <source>
        <dbReference type="SAM" id="Phobius"/>
    </source>
</evidence>
<feature type="transmembrane region" description="Helical" evidence="1">
    <location>
        <begin position="21"/>
        <end position="41"/>
    </location>
</feature>
<keyword evidence="1" id="KW-0812">Transmembrane</keyword>
<proteinExistence type="predicted"/>
<keyword evidence="1" id="KW-0472">Membrane</keyword>
<organism evidence="2 3">
    <name type="scientific">Paenibacillus amylolyticus</name>
    <dbReference type="NCBI Taxonomy" id="1451"/>
    <lineage>
        <taxon>Bacteria</taxon>
        <taxon>Bacillati</taxon>
        <taxon>Bacillota</taxon>
        <taxon>Bacilli</taxon>
        <taxon>Bacillales</taxon>
        <taxon>Paenibacillaceae</taxon>
        <taxon>Paenibacillus</taxon>
    </lineage>
</organism>
<protein>
    <submittedName>
        <fullName evidence="2">Uncharacterized protein</fullName>
    </submittedName>
</protein>
<feature type="transmembrane region" description="Helical" evidence="1">
    <location>
        <begin position="53"/>
        <end position="74"/>
    </location>
</feature>
<evidence type="ECO:0000313" key="2">
    <source>
        <dbReference type="EMBL" id="GAS80004.1"/>
    </source>
</evidence>
<comment type="caution">
    <text evidence="2">The sequence shown here is derived from an EMBL/GenBank/DDBJ whole genome shotgun (WGS) entry which is preliminary data.</text>
</comment>
<dbReference type="AlphaFoldDB" id="A0A100VHZ2"/>
<evidence type="ECO:0000313" key="3">
    <source>
        <dbReference type="Proteomes" id="UP000069697"/>
    </source>
</evidence>
<reference evidence="3" key="2">
    <citation type="submission" date="2016-01" db="EMBL/GenBank/DDBJ databases">
        <title>Draft Genome Sequence of Paenibacillus amylolyticus Heshi-A3 that Was Isolated from Fermented Rice Bran with Aging Salted Mackerel, Which Was Named Heshiko as Traditional Fermented Seafood in Japan.</title>
        <authorList>
            <person name="Akuzawa S."/>
            <person name="Nakagawa J."/>
            <person name="Kanekatsu T."/>
            <person name="Kubota E."/>
            <person name="Ohtake R."/>
            <person name="Suzuki T."/>
            <person name="Kanesaki Y."/>
        </authorList>
    </citation>
    <scope>NUCLEOTIDE SEQUENCE [LARGE SCALE GENOMIC DNA]</scope>
    <source>
        <strain evidence="3">Heshi-A3</strain>
    </source>
</reference>
<accession>A0A100VHZ2</accession>
<gene>
    <name evidence="2" type="ORF">PAHA3_0068</name>
</gene>
<sequence length="166" mass="19265">MQQPETPKRNHQQIPYRRSTALWKGSLCFLFLLLCVSLLWIIVDGQAERLETIYYSIAAVLGMWLIGPLFFMFLSRLTRTPAVLLSWDDESISTGKRRIPWSRIRKIEHASPARSKWLLSASPMIVLFLKDGTRSHIQTDHLFNKKELNQAVTLLQETLQEQQQNG</sequence>
<dbReference type="EMBL" id="BCNV01000001">
    <property type="protein sequence ID" value="GAS80004.1"/>
    <property type="molecule type" value="Genomic_DNA"/>
</dbReference>
<reference evidence="2 3" key="1">
    <citation type="journal article" date="2016" name="Genome Announc.">
        <title>Draft Genome Sequence of Paenibacillus amylolyticus Heshi-A3, Isolated from Fermented Rice Bran in a Japanese Fermented Seafood Dish.</title>
        <authorList>
            <person name="Akuzawa S."/>
            <person name="Nagaoka J."/>
            <person name="Kanekatsu M."/>
            <person name="Kubota E."/>
            <person name="Ohtake R."/>
            <person name="Suzuki T."/>
            <person name="Kanesaki Y."/>
        </authorList>
    </citation>
    <scope>NUCLEOTIDE SEQUENCE [LARGE SCALE GENOMIC DNA]</scope>
    <source>
        <strain evidence="2 3">Heshi-A3</strain>
    </source>
</reference>